<sequence length="440" mass="47522">MMRMQTRAGIGLLLGVILGVTLSLSFGVMAERQDAAVPEALPLEDLRTFTDVYMRIKRNYVEEVEDSELLENAIRGMLNGLDPHSTYLTPDEFSELRIGTQGEFGGLGLEVGMEDGFVKVIAPIDDTPASRAGIQAGDLIIRLDDTPVKGLSLQEAVNRMRGPEGSKITLTIMREGEDAPFEVEITRDIIRVRSVRSEMLEPGFGYLRITTFQSRTAQMLVEELKALQKESGGLKGLVLDLRNNPGGVLNGAVGVSDAFLKEGLIVYTEGRVDEAKLRYSASPGDLLDGAPLVVLVNKGSASASEIVAGALQDHERAIIIGTSTFGKGSVQTILPLEGGKALKLTTARYYTPSGRSIQADGIQPDIQLEQVNLAKAEDTVLQPVTESQLEGHLPGANEDAGDASDEEDKEDKAASLAVRDYQLYEALNLLKGLTILQARR</sequence>
<dbReference type="EMBL" id="FOUO01000019">
    <property type="protein sequence ID" value="SFM65837.1"/>
    <property type="molecule type" value="Genomic_DNA"/>
</dbReference>
<gene>
    <name evidence="8" type="ORF">SAMN05421721_11915</name>
</gene>
<feature type="region of interest" description="Disordered" evidence="6">
    <location>
        <begin position="385"/>
        <end position="412"/>
    </location>
</feature>
<evidence type="ECO:0000259" key="7">
    <source>
        <dbReference type="PROSITE" id="PS50106"/>
    </source>
</evidence>
<dbReference type="CDD" id="cd07560">
    <property type="entry name" value="Peptidase_S41_CPP"/>
    <property type="match status" value="1"/>
</dbReference>
<dbReference type="FunFam" id="2.30.42.10:FF:000063">
    <property type="entry name" value="Peptidase, S41 family"/>
    <property type="match status" value="1"/>
</dbReference>
<dbReference type="InterPro" id="IPR055210">
    <property type="entry name" value="CtpA/B_N"/>
</dbReference>
<dbReference type="PROSITE" id="PS50106">
    <property type="entry name" value="PDZ"/>
    <property type="match status" value="1"/>
</dbReference>
<dbReference type="PANTHER" id="PTHR32060:SF30">
    <property type="entry name" value="CARBOXY-TERMINAL PROCESSING PROTEASE CTPA"/>
    <property type="match status" value="1"/>
</dbReference>
<dbReference type="InterPro" id="IPR036034">
    <property type="entry name" value="PDZ_sf"/>
</dbReference>
<dbReference type="InterPro" id="IPR004447">
    <property type="entry name" value="Peptidase_S41A"/>
</dbReference>
<dbReference type="Gene3D" id="2.30.42.10">
    <property type="match status" value="1"/>
</dbReference>
<dbReference type="GO" id="GO:0007165">
    <property type="term" value="P:signal transduction"/>
    <property type="evidence" value="ECO:0007669"/>
    <property type="project" value="TreeGrafter"/>
</dbReference>
<evidence type="ECO:0000256" key="5">
    <source>
        <dbReference type="RuleBase" id="RU004404"/>
    </source>
</evidence>
<comment type="similarity">
    <text evidence="1 5">Belongs to the peptidase S41A family.</text>
</comment>
<keyword evidence="3 5" id="KW-0378">Hydrolase</keyword>
<dbReference type="SUPFAM" id="SSF50156">
    <property type="entry name" value="PDZ domain-like"/>
    <property type="match status" value="1"/>
</dbReference>
<name>A0A1I4SN57_ECTMO</name>
<organism evidence="8 9">
    <name type="scientific">Ectothiorhodospira mobilis</name>
    <dbReference type="NCBI Taxonomy" id="195064"/>
    <lineage>
        <taxon>Bacteria</taxon>
        <taxon>Pseudomonadati</taxon>
        <taxon>Pseudomonadota</taxon>
        <taxon>Gammaproteobacteria</taxon>
        <taxon>Chromatiales</taxon>
        <taxon>Ectothiorhodospiraceae</taxon>
        <taxon>Ectothiorhodospira</taxon>
    </lineage>
</organism>
<evidence type="ECO:0000256" key="3">
    <source>
        <dbReference type="ARBA" id="ARBA00022801"/>
    </source>
</evidence>
<dbReference type="Gene3D" id="3.30.750.44">
    <property type="match status" value="1"/>
</dbReference>
<dbReference type="NCBIfam" id="TIGR00225">
    <property type="entry name" value="prc"/>
    <property type="match status" value="1"/>
</dbReference>
<accession>A0A1I4SN57</accession>
<protein>
    <submittedName>
        <fullName evidence="8">Carboxyl-terminal processing protease</fullName>
    </submittedName>
</protein>
<dbReference type="InterPro" id="IPR005151">
    <property type="entry name" value="Tail-specific_protease"/>
</dbReference>
<dbReference type="Proteomes" id="UP000199556">
    <property type="component" value="Unassembled WGS sequence"/>
</dbReference>
<dbReference type="PANTHER" id="PTHR32060">
    <property type="entry name" value="TAIL-SPECIFIC PROTEASE"/>
    <property type="match status" value="1"/>
</dbReference>
<dbReference type="Pfam" id="PF03572">
    <property type="entry name" value="Peptidase_S41"/>
    <property type="match status" value="1"/>
</dbReference>
<dbReference type="SMART" id="SM00228">
    <property type="entry name" value="PDZ"/>
    <property type="match status" value="1"/>
</dbReference>
<evidence type="ECO:0000256" key="6">
    <source>
        <dbReference type="SAM" id="MobiDB-lite"/>
    </source>
</evidence>
<dbReference type="SMART" id="SM00245">
    <property type="entry name" value="TSPc"/>
    <property type="match status" value="1"/>
</dbReference>
<dbReference type="AlphaFoldDB" id="A0A1I4SN57"/>
<proteinExistence type="inferred from homology"/>
<keyword evidence="4 5" id="KW-0720">Serine protease</keyword>
<dbReference type="Pfam" id="PF13180">
    <property type="entry name" value="PDZ_2"/>
    <property type="match status" value="1"/>
</dbReference>
<reference evidence="8 9" key="1">
    <citation type="submission" date="2016-10" db="EMBL/GenBank/DDBJ databases">
        <authorList>
            <person name="de Groot N.N."/>
        </authorList>
    </citation>
    <scope>NUCLEOTIDE SEQUENCE [LARGE SCALE GENOMIC DNA]</scope>
    <source>
        <strain evidence="8 9">DSM 4180</strain>
    </source>
</reference>
<dbReference type="GO" id="GO:0008236">
    <property type="term" value="F:serine-type peptidase activity"/>
    <property type="evidence" value="ECO:0007669"/>
    <property type="project" value="UniProtKB-KW"/>
</dbReference>
<dbReference type="STRING" id="195064.SAMN05421721_11915"/>
<dbReference type="InterPro" id="IPR029045">
    <property type="entry name" value="ClpP/crotonase-like_dom_sf"/>
</dbReference>
<dbReference type="SUPFAM" id="SSF52096">
    <property type="entry name" value="ClpP/crotonase"/>
    <property type="match status" value="1"/>
</dbReference>
<dbReference type="GO" id="GO:0004175">
    <property type="term" value="F:endopeptidase activity"/>
    <property type="evidence" value="ECO:0007669"/>
    <property type="project" value="TreeGrafter"/>
</dbReference>
<dbReference type="GO" id="GO:0006508">
    <property type="term" value="P:proteolysis"/>
    <property type="evidence" value="ECO:0007669"/>
    <property type="project" value="UniProtKB-KW"/>
</dbReference>
<feature type="compositionally biased region" description="Acidic residues" evidence="6">
    <location>
        <begin position="399"/>
        <end position="409"/>
    </location>
</feature>
<dbReference type="CDD" id="cd06782">
    <property type="entry name" value="cpPDZ_CPP-like"/>
    <property type="match status" value="1"/>
</dbReference>
<feature type="domain" description="PDZ" evidence="7">
    <location>
        <begin position="93"/>
        <end position="161"/>
    </location>
</feature>
<dbReference type="Gene3D" id="3.90.226.10">
    <property type="entry name" value="2-enoyl-CoA Hydratase, Chain A, domain 1"/>
    <property type="match status" value="1"/>
</dbReference>
<evidence type="ECO:0000256" key="4">
    <source>
        <dbReference type="ARBA" id="ARBA00022825"/>
    </source>
</evidence>
<dbReference type="Pfam" id="PF22694">
    <property type="entry name" value="CtpB_N-like"/>
    <property type="match status" value="1"/>
</dbReference>
<dbReference type="InterPro" id="IPR001478">
    <property type="entry name" value="PDZ"/>
</dbReference>
<evidence type="ECO:0000313" key="8">
    <source>
        <dbReference type="EMBL" id="SFM65837.1"/>
    </source>
</evidence>
<dbReference type="GO" id="GO:0030288">
    <property type="term" value="C:outer membrane-bounded periplasmic space"/>
    <property type="evidence" value="ECO:0007669"/>
    <property type="project" value="TreeGrafter"/>
</dbReference>
<evidence type="ECO:0000256" key="1">
    <source>
        <dbReference type="ARBA" id="ARBA00009179"/>
    </source>
</evidence>
<keyword evidence="9" id="KW-1185">Reference proteome</keyword>
<dbReference type="FunFam" id="3.90.226.10:FF:000029">
    <property type="entry name" value="Peptidase, S41 family"/>
    <property type="match status" value="1"/>
</dbReference>
<evidence type="ECO:0000256" key="2">
    <source>
        <dbReference type="ARBA" id="ARBA00022670"/>
    </source>
</evidence>
<evidence type="ECO:0000313" key="9">
    <source>
        <dbReference type="Proteomes" id="UP000199556"/>
    </source>
</evidence>
<keyword evidence="2 5" id="KW-0645">Protease</keyword>